<comment type="cofactor">
    <cofactor evidence="1">
        <name>Zn(2+)</name>
        <dbReference type="ChEBI" id="CHEBI:29105"/>
    </cofactor>
</comment>
<name>A0A9W4HX78_PENOL</name>
<dbReference type="Pfam" id="PF00753">
    <property type="entry name" value="Lactamase_B"/>
    <property type="match status" value="1"/>
</dbReference>
<comment type="similarity">
    <text evidence="2">Belongs to the metallo-beta-lactamase superfamily.</text>
</comment>
<evidence type="ECO:0000256" key="4">
    <source>
        <dbReference type="ARBA" id="ARBA00022801"/>
    </source>
</evidence>
<keyword evidence="4" id="KW-0378">Hydrolase</keyword>
<feature type="domain" description="Metallo-beta-lactamase" evidence="6">
    <location>
        <begin position="149"/>
        <end position="379"/>
    </location>
</feature>
<dbReference type="SMART" id="SM00849">
    <property type="entry name" value="Lactamase_B"/>
    <property type="match status" value="1"/>
</dbReference>
<evidence type="ECO:0000313" key="8">
    <source>
        <dbReference type="Proteomes" id="UP001153618"/>
    </source>
</evidence>
<dbReference type="PANTHER" id="PTHR42978:SF2">
    <property type="entry name" value="102 KBASES UNSTABLE REGION: FROM 1 TO 119443"/>
    <property type="match status" value="1"/>
</dbReference>
<dbReference type="AlphaFoldDB" id="A0A9W4HX78"/>
<evidence type="ECO:0000313" key="7">
    <source>
        <dbReference type="EMBL" id="CAG8189365.1"/>
    </source>
</evidence>
<organism evidence="7 8">
    <name type="scientific">Penicillium olsonii</name>
    <dbReference type="NCBI Taxonomy" id="99116"/>
    <lineage>
        <taxon>Eukaryota</taxon>
        <taxon>Fungi</taxon>
        <taxon>Dikarya</taxon>
        <taxon>Ascomycota</taxon>
        <taxon>Pezizomycotina</taxon>
        <taxon>Eurotiomycetes</taxon>
        <taxon>Eurotiomycetidae</taxon>
        <taxon>Eurotiales</taxon>
        <taxon>Aspergillaceae</taxon>
        <taxon>Penicillium</taxon>
    </lineage>
</organism>
<protein>
    <recommendedName>
        <fullName evidence="6">Metallo-beta-lactamase domain-containing protein</fullName>
    </recommendedName>
</protein>
<evidence type="ECO:0000256" key="5">
    <source>
        <dbReference type="ARBA" id="ARBA00022833"/>
    </source>
</evidence>
<dbReference type="Gene3D" id="3.60.15.10">
    <property type="entry name" value="Ribonuclease Z/Hydroxyacylglutathione hydrolase-like"/>
    <property type="match status" value="1"/>
</dbReference>
<gene>
    <name evidence="7" type="ORF">POLS_LOCUS7173</name>
</gene>
<comment type="caution">
    <text evidence="7">The sequence shown here is derived from an EMBL/GenBank/DDBJ whole genome shotgun (WGS) entry which is preliminary data.</text>
</comment>
<dbReference type="Proteomes" id="UP001153618">
    <property type="component" value="Unassembled WGS sequence"/>
</dbReference>
<dbReference type="GO" id="GO:0016787">
    <property type="term" value="F:hydrolase activity"/>
    <property type="evidence" value="ECO:0007669"/>
    <property type="project" value="UniProtKB-KW"/>
</dbReference>
<dbReference type="PANTHER" id="PTHR42978">
    <property type="entry name" value="QUORUM-QUENCHING LACTONASE YTNP-RELATED-RELATED"/>
    <property type="match status" value="1"/>
</dbReference>
<keyword evidence="8" id="KW-1185">Reference proteome</keyword>
<evidence type="ECO:0000256" key="3">
    <source>
        <dbReference type="ARBA" id="ARBA00022723"/>
    </source>
</evidence>
<dbReference type="EMBL" id="CAJVOS010000041">
    <property type="protein sequence ID" value="CAG8189365.1"/>
    <property type="molecule type" value="Genomic_DNA"/>
</dbReference>
<evidence type="ECO:0000256" key="1">
    <source>
        <dbReference type="ARBA" id="ARBA00001947"/>
    </source>
</evidence>
<proteinExistence type="inferred from homology"/>
<accession>A0A9W4HX78</accession>
<dbReference type="GO" id="GO:0046872">
    <property type="term" value="F:metal ion binding"/>
    <property type="evidence" value="ECO:0007669"/>
    <property type="project" value="UniProtKB-KW"/>
</dbReference>
<evidence type="ECO:0000256" key="2">
    <source>
        <dbReference type="ARBA" id="ARBA00007749"/>
    </source>
</evidence>
<keyword evidence="5" id="KW-0862">Zinc</keyword>
<reference evidence="7" key="1">
    <citation type="submission" date="2021-07" db="EMBL/GenBank/DDBJ databases">
        <authorList>
            <person name="Branca A.L. A."/>
        </authorList>
    </citation>
    <scope>NUCLEOTIDE SEQUENCE</scope>
</reference>
<dbReference type="CDD" id="cd07729">
    <property type="entry name" value="AHL_lactonase_MBL-fold"/>
    <property type="match status" value="1"/>
</dbReference>
<dbReference type="SUPFAM" id="SSF56281">
    <property type="entry name" value="Metallo-hydrolase/oxidoreductase"/>
    <property type="match status" value="1"/>
</dbReference>
<keyword evidence="3" id="KW-0479">Metal-binding</keyword>
<evidence type="ECO:0000259" key="6">
    <source>
        <dbReference type="SMART" id="SM00849"/>
    </source>
</evidence>
<dbReference type="InterPro" id="IPR036866">
    <property type="entry name" value="RibonucZ/Hydroxyglut_hydro"/>
</dbReference>
<sequence>MTLSTVNLTIDDGTIHLPADNRQSRPAGAISYAVSVDRGHQFPRRRNFCLFLGSRNLQFRLSTDSRTVELREFSLKLKSFIDQTIRLFLRLNPIHNMPSHPNAGDVKLTFLTTGTVRIRPSMRSQPASKFGLVRRIRSLLDREWTEPLPVGVFLIHHPEGLFLMDTGQSPCCNDAGYFPKLAIFNGFLSQFTIEHHDGILEQLHKLGIKATDLKGVILTHLHNDHAGGLEDLVAEAPSLPIYVSREHWKAFGEHPTFASMEGATPNHWPQDFSPMVFDLQDKPLGPWKQSYPVTEDGKIQIVDTSGHVPGHISVVVYGNDGPGETEVTYFLPGDATYGLDLLDKEQPDGINDDPMRALETLKTIKEFAKGTDVVILPSHDVNTPRLLAEKVVYRPHDEL</sequence>
<dbReference type="OrthoDB" id="10250730at2759"/>
<dbReference type="InterPro" id="IPR051013">
    <property type="entry name" value="MBL_superfamily_lactonases"/>
</dbReference>
<dbReference type="InterPro" id="IPR001279">
    <property type="entry name" value="Metallo-B-lactamas"/>
</dbReference>